<protein>
    <submittedName>
        <fullName evidence="1">Uncharacterized protein</fullName>
    </submittedName>
</protein>
<accession>A0A2R3ZZW2</accession>
<name>A0A2R3ZZW2_9CAUD</name>
<evidence type="ECO:0000313" key="2">
    <source>
        <dbReference type="Proteomes" id="UP000244355"/>
    </source>
</evidence>
<dbReference type="Proteomes" id="UP000244355">
    <property type="component" value="Segment"/>
</dbReference>
<sequence>MSNNLVMFIIIGYSKGEAFVVGHTGSRKRAERWVEDFPHGTQDEYDYVEMQVSHSL</sequence>
<evidence type="ECO:0000313" key="1">
    <source>
        <dbReference type="EMBL" id="AVR56294.1"/>
    </source>
</evidence>
<gene>
    <name evidence="1" type="primary">29</name>
    <name evidence="1" type="ORF">PBI_ETNA_29</name>
</gene>
<reference evidence="1 2" key="1">
    <citation type="submission" date="2018-03" db="EMBL/GenBank/DDBJ databases">
        <authorList>
            <person name="Stanton A.-C.J."/>
            <person name="Garlena R.A."/>
            <person name="Russell D.A."/>
            <person name="Pope W.H."/>
            <person name="Jacobs-Sera D."/>
            <person name="Hatfull G.F."/>
        </authorList>
    </citation>
    <scope>NUCLEOTIDE SEQUENCE [LARGE SCALE GENOMIC DNA]</scope>
</reference>
<proteinExistence type="predicted"/>
<organism evidence="1 2">
    <name type="scientific">Microbacterium phage Etna</name>
    <dbReference type="NCBI Taxonomy" id="2126930"/>
    <lineage>
        <taxon>Viruses</taxon>
        <taxon>Duplodnaviria</taxon>
        <taxon>Heunggongvirae</taxon>
        <taxon>Uroviricota</taxon>
        <taxon>Caudoviricetes</taxon>
        <taxon>Ilzatvirus</taxon>
        <taxon>Ilzatvirus hamlet</taxon>
    </lineage>
</organism>
<dbReference type="EMBL" id="MH045559">
    <property type="protein sequence ID" value="AVR56294.1"/>
    <property type="molecule type" value="Genomic_DNA"/>
</dbReference>